<sequence length="174" mass="20157">MKRNKYLFVDGYNVINAWPNLNTIKNEIGLDASREELVNILSEYQSLSEEKIILVFDAYLAKGERTTGEKKVKNIIVYFTKEKETADQYIERSLDKIGKKDRVRVATSDSLIQQTILNRGGTRLSSNELLIEYKGLKTQIKRLESKSRTYNSKNLVTMDKENLCKLEELKKDLN</sequence>
<organism evidence="1 2">
    <name type="scientific">Miniphocaeibacter halophilus</name>
    <dbReference type="NCBI Taxonomy" id="2931922"/>
    <lineage>
        <taxon>Bacteria</taxon>
        <taxon>Bacillati</taxon>
        <taxon>Bacillota</taxon>
        <taxon>Tissierellia</taxon>
        <taxon>Tissierellales</taxon>
        <taxon>Peptoniphilaceae</taxon>
        <taxon>Miniphocaeibacter</taxon>
    </lineage>
</organism>
<dbReference type="EMBL" id="CP066744">
    <property type="protein sequence ID" value="QQK07376.1"/>
    <property type="molecule type" value="Genomic_DNA"/>
</dbReference>
<accession>A0AC61MT33</accession>
<proteinExistence type="predicted"/>
<gene>
    <name evidence="1" type="ORF">JFY71_08635</name>
</gene>
<dbReference type="Proteomes" id="UP000595814">
    <property type="component" value="Chromosome"/>
</dbReference>
<protein>
    <submittedName>
        <fullName evidence="1">NYN domain-containing protein</fullName>
    </submittedName>
</protein>
<keyword evidence="2" id="KW-1185">Reference proteome</keyword>
<name>A0AC61MT33_9FIRM</name>
<evidence type="ECO:0000313" key="2">
    <source>
        <dbReference type="Proteomes" id="UP000595814"/>
    </source>
</evidence>
<reference evidence="1 2" key="1">
    <citation type="journal article" date="2022" name="Int. J. Syst. Evol. Microbiol.">
        <title>Miniphocaeibacter halophilus sp. nov., an ammonium-tolerant acetate-producing bacterium isolated from a biogas system.</title>
        <authorList>
            <person name="Schnurer A."/>
            <person name="Singh A."/>
            <person name="Bi S."/>
            <person name="Qiao W."/>
            <person name="Westerholm M."/>
        </authorList>
    </citation>
    <scope>NUCLEOTIDE SEQUENCE [LARGE SCALE GENOMIC DNA]</scope>
    <source>
        <strain evidence="1 2">AMB_01</strain>
    </source>
</reference>
<evidence type="ECO:0000313" key="1">
    <source>
        <dbReference type="EMBL" id="QQK07376.1"/>
    </source>
</evidence>